<gene>
    <name evidence="13" type="primary">CHS2_2</name>
    <name evidence="13" type="ORF">DFQ27_008814</name>
</gene>
<feature type="compositionally biased region" description="Low complexity" evidence="10">
    <location>
        <begin position="653"/>
        <end position="669"/>
    </location>
</feature>
<keyword evidence="6 11" id="KW-0812">Transmembrane</keyword>
<feature type="domain" description="Chitin synthase N-terminal" evidence="12">
    <location>
        <begin position="337"/>
        <end position="400"/>
    </location>
</feature>
<feature type="compositionally biased region" description="Low complexity" evidence="10">
    <location>
        <begin position="216"/>
        <end position="226"/>
    </location>
</feature>
<evidence type="ECO:0000259" key="12">
    <source>
        <dbReference type="Pfam" id="PF08407"/>
    </source>
</evidence>
<dbReference type="InterPro" id="IPR004835">
    <property type="entry name" value="Chitin_synth"/>
</dbReference>
<evidence type="ECO:0000256" key="7">
    <source>
        <dbReference type="ARBA" id="ARBA00022989"/>
    </source>
</evidence>
<dbReference type="Pfam" id="PF01644">
    <property type="entry name" value="Chitin_synth_1"/>
    <property type="match status" value="2"/>
</dbReference>
<dbReference type="PANTHER" id="PTHR22914:SF9">
    <property type="entry name" value="CHITIN SYNTHASE 1"/>
    <property type="match status" value="1"/>
</dbReference>
<proteinExistence type="predicted"/>
<feature type="compositionally biased region" description="Basic and acidic residues" evidence="10">
    <location>
        <begin position="1102"/>
        <end position="1122"/>
    </location>
</feature>
<dbReference type="Pfam" id="PF08407">
    <property type="entry name" value="Chitin_synth_1N"/>
    <property type="match status" value="1"/>
</dbReference>
<feature type="transmembrane region" description="Helical" evidence="11">
    <location>
        <begin position="1155"/>
        <end position="1172"/>
    </location>
</feature>
<feature type="region of interest" description="Disordered" evidence="10">
    <location>
        <begin position="653"/>
        <end position="709"/>
    </location>
</feature>
<evidence type="ECO:0000256" key="1">
    <source>
        <dbReference type="ARBA" id="ARBA00004651"/>
    </source>
</evidence>
<comment type="subcellular location">
    <subcellularLocation>
        <location evidence="1">Cell membrane</location>
        <topology evidence="1">Multi-pass membrane protein</topology>
    </subcellularLocation>
</comment>
<protein>
    <recommendedName>
        <fullName evidence="2">chitin synthase</fullName>
        <ecNumber evidence="2">2.4.1.16</ecNumber>
    </recommendedName>
</protein>
<dbReference type="InterPro" id="IPR013616">
    <property type="entry name" value="Chitin_synth_N"/>
</dbReference>
<dbReference type="EC" id="2.4.1.16" evidence="2"/>
<name>A0A9P6QJS5_9FUNG</name>
<evidence type="ECO:0000256" key="8">
    <source>
        <dbReference type="ARBA" id="ARBA00023136"/>
    </source>
</evidence>
<dbReference type="PANTHER" id="PTHR22914">
    <property type="entry name" value="CHITIN SYNTHASE"/>
    <property type="match status" value="1"/>
</dbReference>
<feature type="transmembrane region" description="Helical" evidence="11">
    <location>
        <begin position="1192"/>
        <end position="1219"/>
    </location>
</feature>
<feature type="compositionally biased region" description="Polar residues" evidence="10">
    <location>
        <begin position="134"/>
        <end position="146"/>
    </location>
</feature>
<feature type="transmembrane region" description="Helical" evidence="11">
    <location>
        <begin position="970"/>
        <end position="995"/>
    </location>
</feature>
<evidence type="ECO:0000256" key="11">
    <source>
        <dbReference type="SAM" id="Phobius"/>
    </source>
</evidence>
<organism evidence="13 14">
    <name type="scientific">Actinomortierella ambigua</name>
    <dbReference type="NCBI Taxonomy" id="1343610"/>
    <lineage>
        <taxon>Eukaryota</taxon>
        <taxon>Fungi</taxon>
        <taxon>Fungi incertae sedis</taxon>
        <taxon>Mucoromycota</taxon>
        <taxon>Mortierellomycotina</taxon>
        <taxon>Mortierellomycetes</taxon>
        <taxon>Mortierellales</taxon>
        <taxon>Mortierellaceae</taxon>
        <taxon>Actinomortierella</taxon>
    </lineage>
</organism>
<feature type="transmembrane region" description="Helical" evidence="11">
    <location>
        <begin position="890"/>
        <end position="910"/>
    </location>
</feature>
<keyword evidence="4" id="KW-0328">Glycosyltransferase</keyword>
<dbReference type="GO" id="GO:0006031">
    <property type="term" value="P:chitin biosynthetic process"/>
    <property type="evidence" value="ECO:0007669"/>
    <property type="project" value="TreeGrafter"/>
</dbReference>
<keyword evidence="3" id="KW-1003">Cell membrane</keyword>
<feature type="region of interest" description="Disordered" evidence="10">
    <location>
        <begin position="1"/>
        <end position="279"/>
    </location>
</feature>
<feature type="compositionally biased region" description="Polar residues" evidence="10">
    <location>
        <begin position="96"/>
        <end position="121"/>
    </location>
</feature>
<feature type="compositionally biased region" description="Low complexity" evidence="10">
    <location>
        <begin position="51"/>
        <end position="69"/>
    </location>
</feature>
<evidence type="ECO:0000256" key="2">
    <source>
        <dbReference type="ARBA" id="ARBA00012543"/>
    </source>
</evidence>
<comment type="caution">
    <text evidence="13">The sequence shown here is derived from an EMBL/GenBank/DDBJ whole genome shotgun (WGS) entry which is preliminary data.</text>
</comment>
<dbReference type="GO" id="GO:0030428">
    <property type="term" value="C:cell septum"/>
    <property type="evidence" value="ECO:0007669"/>
    <property type="project" value="TreeGrafter"/>
</dbReference>
<dbReference type="GO" id="GO:0004100">
    <property type="term" value="F:chitin synthase activity"/>
    <property type="evidence" value="ECO:0007669"/>
    <property type="project" value="UniProtKB-EC"/>
</dbReference>
<keyword evidence="9" id="KW-0961">Cell wall biogenesis/degradation</keyword>
<feature type="region of interest" description="Disordered" evidence="10">
    <location>
        <begin position="1067"/>
        <end position="1123"/>
    </location>
</feature>
<evidence type="ECO:0000256" key="10">
    <source>
        <dbReference type="SAM" id="MobiDB-lite"/>
    </source>
</evidence>
<accession>A0A9P6QJS5</accession>
<dbReference type="EMBL" id="JAAAJB010000076">
    <property type="protein sequence ID" value="KAG0267396.1"/>
    <property type="molecule type" value="Genomic_DNA"/>
</dbReference>
<evidence type="ECO:0000313" key="13">
    <source>
        <dbReference type="EMBL" id="KAG0267396.1"/>
    </source>
</evidence>
<feature type="compositionally biased region" description="Polar residues" evidence="10">
    <location>
        <begin position="35"/>
        <end position="46"/>
    </location>
</feature>
<dbReference type="AlphaFoldDB" id="A0A9P6QJS5"/>
<keyword evidence="8 11" id="KW-0472">Membrane</keyword>
<feature type="transmembrane region" description="Helical" evidence="11">
    <location>
        <begin position="946"/>
        <end position="964"/>
    </location>
</feature>
<feature type="transmembrane region" description="Helical" evidence="11">
    <location>
        <begin position="822"/>
        <end position="845"/>
    </location>
</feature>
<dbReference type="GO" id="GO:0005886">
    <property type="term" value="C:plasma membrane"/>
    <property type="evidence" value="ECO:0007669"/>
    <property type="project" value="UniProtKB-SubCell"/>
</dbReference>
<keyword evidence="5" id="KW-0808">Transferase</keyword>
<dbReference type="OrthoDB" id="370884at2759"/>
<feature type="transmembrane region" description="Helical" evidence="11">
    <location>
        <begin position="865"/>
        <end position="884"/>
    </location>
</feature>
<dbReference type="Proteomes" id="UP000807716">
    <property type="component" value="Unassembled WGS sequence"/>
</dbReference>
<keyword evidence="14" id="KW-1185">Reference proteome</keyword>
<sequence length="1221" mass="137146">MKPNARRWLPLAPLIEDESYPSDVHAASSSSSSAQHPTLGTTSNLRPETRSLLSPSSQSSHPPSLSPPSTLARAEVSAASRSTGRTFGISRGHEGVTTTHAIQPARSTQSPVLVQSRQPRSAESARIAPKTPKLPSSTPLTQPGNKRSSHTIVHMSMPVPPPKRPSTQAVPQQQQQYPPSDAGVGGQGSGEGVSPGGFRAFLSKYLPVPTTEDIPSPSTSGSSSHNSRSDRQDDDEYMVNQPSSIMQRRQGEMYPPLPSTGSRGGAGAVSGGSNNGYPRTPDMDHHLPTQNTPLYYPLSQWLQAPWLRTAASRISDLPYPSLSMPMPMPIHYLFKPKKVQLTDGNLVLDTPVPTRYLTAVEYQTEAEFKQLRYMAVTCDADLVVDRRYKLRTAHRDRPIELAVCLTVCKETPQEFCLTLHSLIKNIRGMCLPESKTRAHKNPVWAESDSWKKIVICIVADGRRVLHPMIFRVLATMGCWQEGVAKNQVNGKDVQAHIFEYTTQVSVDKNLKLKGRTIKNHNKHHYPPIQIVFCLKERHTRKLNSHRWFFNALCPLLQPRITMITVAGAKIGTDSLYHLWNTFDKDSSIGGACGENRVAKGLLWWRVLNPLIAAQTFEYKVGSVLEKPFESVFGYISVMPGAITAYRYEALLPPSSPSSAPSSASSAALSTSREDEKQATGLTSFFKRRKQDQYQQPPTPQQPTVKDGQHKGPLKAYFEPDYLVFNKDEDDDIGDVLKYSYFAEDQILPFLVTTLPHRSYRMKYVRSAWAETELPFGVGSFLGKKRKWQNRRFFGLIYAWFNIGAVWRSGHHWLRKLMLTLEIVYLACDTAFWFLALGNYYIVFYYMSKSLATATKLNSSEIGFTFIRYIYICLIVVVMMISMGNRPRGNSLYLFILSFIFFAFIQAYILFSAGYLTFLHATEFLPYADWKNFETVVRVFKASGYHILILALVCCYGVYLLSALLYGDPWHLIACFIQFLFLLPSYVSVLGVYAFCNMHKVSWGIKAKEDPDKDPLIHRTEIYHASTVHVPDEQSVDASYEEACEDLHIHDLHKFRLFSSPASILPLHHSNHRNSSPNNNGSSSTTSLIASSSTPSPSKAAKIPKETKAAKKARLQREKEQAKQVKLTTKKHNSYRYRTDLETLQSDFYQRFRTRILLLWIIANGALVIAITADELAPYLILEDGSNLYVTLIVWIITAGAAGRFFGTVAYLLGWAYYLIRA</sequence>
<evidence type="ECO:0000256" key="5">
    <source>
        <dbReference type="ARBA" id="ARBA00022679"/>
    </source>
</evidence>
<keyword evidence="7 11" id="KW-1133">Transmembrane helix</keyword>
<evidence type="ECO:0000256" key="4">
    <source>
        <dbReference type="ARBA" id="ARBA00022676"/>
    </source>
</evidence>
<evidence type="ECO:0000256" key="3">
    <source>
        <dbReference type="ARBA" id="ARBA00022475"/>
    </source>
</evidence>
<dbReference type="GO" id="GO:0071555">
    <property type="term" value="P:cell wall organization"/>
    <property type="evidence" value="ECO:0007669"/>
    <property type="project" value="UniProtKB-KW"/>
</dbReference>
<reference evidence="13" key="1">
    <citation type="journal article" date="2020" name="Fungal Divers.">
        <title>Resolving the Mortierellaceae phylogeny through synthesis of multi-gene phylogenetics and phylogenomics.</title>
        <authorList>
            <person name="Vandepol N."/>
            <person name="Liber J."/>
            <person name="Desiro A."/>
            <person name="Na H."/>
            <person name="Kennedy M."/>
            <person name="Barry K."/>
            <person name="Grigoriev I.V."/>
            <person name="Miller A.N."/>
            <person name="O'Donnell K."/>
            <person name="Stajich J.E."/>
            <person name="Bonito G."/>
        </authorList>
    </citation>
    <scope>NUCLEOTIDE SEQUENCE</scope>
    <source>
        <strain evidence="13">BC1065</strain>
    </source>
</reference>
<feature type="compositionally biased region" description="Gly residues" evidence="10">
    <location>
        <begin position="262"/>
        <end position="274"/>
    </location>
</feature>
<feature type="compositionally biased region" description="Low complexity" evidence="10">
    <location>
        <begin position="1072"/>
        <end position="1100"/>
    </location>
</feature>
<evidence type="ECO:0000313" key="14">
    <source>
        <dbReference type="Proteomes" id="UP000807716"/>
    </source>
</evidence>
<evidence type="ECO:0000256" key="6">
    <source>
        <dbReference type="ARBA" id="ARBA00022692"/>
    </source>
</evidence>
<feature type="compositionally biased region" description="Gly residues" evidence="10">
    <location>
        <begin position="183"/>
        <end position="195"/>
    </location>
</feature>
<evidence type="ECO:0000256" key="9">
    <source>
        <dbReference type="ARBA" id="ARBA00023316"/>
    </source>
</evidence>